<feature type="domain" description="Amino acid transporter transmembrane" evidence="7">
    <location>
        <begin position="16"/>
        <end position="179"/>
    </location>
</feature>
<evidence type="ECO:0000259" key="7">
    <source>
        <dbReference type="Pfam" id="PF01490"/>
    </source>
</evidence>
<gene>
    <name evidence="8" type="ORF">ElyMa_003858700</name>
</gene>
<comment type="subcellular location">
    <subcellularLocation>
        <location evidence="1">Membrane</location>
    </subcellularLocation>
</comment>
<proteinExistence type="predicted"/>
<keyword evidence="3 6" id="KW-0812">Transmembrane</keyword>
<evidence type="ECO:0000256" key="3">
    <source>
        <dbReference type="ARBA" id="ARBA00022692"/>
    </source>
</evidence>
<evidence type="ECO:0000256" key="6">
    <source>
        <dbReference type="SAM" id="Phobius"/>
    </source>
</evidence>
<reference evidence="8 9" key="1">
    <citation type="journal article" date="2021" name="Elife">
        <title>Chloroplast acquisition without the gene transfer in kleptoplastic sea slugs, Plakobranchus ocellatus.</title>
        <authorList>
            <person name="Maeda T."/>
            <person name="Takahashi S."/>
            <person name="Yoshida T."/>
            <person name="Shimamura S."/>
            <person name="Takaki Y."/>
            <person name="Nagai Y."/>
            <person name="Toyoda A."/>
            <person name="Suzuki Y."/>
            <person name="Arimoto A."/>
            <person name="Ishii H."/>
            <person name="Satoh N."/>
            <person name="Nishiyama T."/>
            <person name="Hasebe M."/>
            <person name="Maruyama T."/>
            <person name="Minagawa J."/>
            <person name="Obokata J."/>
            <person name="Shigenobu S."/>
        </authorList>
    </citation>
    <scope>NUCLEOTIDE SEQUENCE [LARGE SCALE GENOMIC DNA]</scope>
</reference>
<keyword evidence="5 6" id="KW-0472">Membrane</keyword>
<feature type="transmembrane region" description="Helical" evidence="6">
    <location>
        <begin position="137"/>
        <end position="159"/>
    </location>
</feature>
<keyword evidence="2" id="KW-0813">Transport</keyword>
<dbReference type="AlphaFoldDB" id="A0AAV4FIP0"/>
<keyword evidence="4 6" id="KW-1133">Transmembrane helix</keyword>
<accession>A0AAV4FIP0</accession>
<feature type="transmembrane region" description="Helical" evidence="6">
    <location>
        <begin position="105"/>
        <end position="125"/>
    </location>
</feature>
<evidence type="ECO:0000256" key="4">
    <source>
        <dbReference type="ARBA" id="ARBA00022989"/>
    </source>
</evidence>
<feature type="transmembrane region" description="Helical" evidence="6">
    <location>
        <begin position="20"/>
        <end position="38"/>
    </location>
</feature>
<dbReference type="Proteomes" id="UP000762676">
    <property type="component" value="Unassembled WGS sequence"/>
</dbReference>
<feature type="transmembrane region" description="Helical" evidence="6">
    <location>
        <begin position="50"/>
        <end position="74"/>
    </location>
</feature>
<evidence type="ECO:0000256" key="2">
    <source>
        <dbReference type="ARBA" id="ARBA00022448"/>
    </source>
</evidence>
<keyword evidence="9" id="KW-1185">Reference proteome</keyword>
<protein>
    <submittedName>
        <fullName evidence="8">Proton-coupled amino acid transporter 4</fullName>
    </submittedName>
</protein>
<dbReference type="GO" id="GO:0016020">
    <property type="term" value="C:membrane"/>
    <property type="evidence" value="ECO:0007669"/>
    <property type="project" value="UniProtKB-SubCell"/>
</dbReference>
<evidence type="ECO:0000313" key="9">
    <source>
        <dbReference type="Proteomes" id="UP000762676"/>
    </source>
</evidence>
<dbReference type="Pfam" id="PF01490">
    <property type="entry name" value="Aa_trans"/>
    <property type="match status" value="1"/>
</dbReference>
<organism evidence="8 9">
    <name type="scientific">Elysia marginata</name>
    <dbReference type="NCBI Taxonomy" id="1093978"/>
    <lineage>
        <taxon>Eukaryota</taxon>
        <taxon>Metazoa</taxon>
        <taxon>Spiralia</taxon>
        <taxon>Lophotrochozoa</taxon>
        <taxon>Mollusca</taxon>
        <taxon>Gastropoda</taxon>
        <taxon>Heterobranchia</taxon>
        <taxon>Euthyneura</taxon>
        <taxon>Panpulmonata</taxon>
        <taxon>Sacoglossa</taxon>
        <taxon>Placobranchoidea</taxon>
        <taxon>Plakobranchidae</taxon>
        <taxon>Elysia</taxon>
    </lineage>
</organism>
<dbReference type="PANTHER" id="PTHR48017">
    <property type="entry name" value="OS05G0424000 PROTEIN-RELATED"/>
    <property type="match status" value="1"/>
</dbReference>
<evidence type="ECO:0000256" key="1">
    <source>
        <dbReference type="ARBA" id="ARBA00004370"/>
    </source>
</evidence>
<evidence type="ECO:0000313" key="8">
    <source>
        <dbReference type="EMBL" id="GFR73127.1"/>
    </source>
</evidence>
<dbReference type="EMBL" id="BMAT01007869">
    <property type="protein sequence ID" value="GFR73127.1"/>
    <property type="molecule type" value="Genomic_DNA"/>
</dbReference>
<evidence type="ECO:0000256" key="5">
    <source>
        <dbReference type="ARBA" id="ARBA00023136"/>
    </source>
</evidence>
<comment type="caution">
    <text evidence="8">The sequence shown here is derived from an EMBL/GenBank/DDBJ whole genome shotgun (WGS) entry which is preliminary data.</text>
</comment>
<sequence>MQFDDENIQDRSSAHGMGVLTTAVFIVGEVAGSGVLALPKALNDTGWIGVVLMVLIAGVAVYTGTLLGCCWMIVLERHASGLDHKARQPYPSIGQAAFGKHCRRLVVFCVDFTCFGGSVVFLLLASQNINELLTGLGVNYSFCFWLMVIVATLCPLTWLGTPKDFWQVGLIAALATAIGIDSDGNRCSRNASSIPWSTGTQGLLCRAWSNHIWSWWSSKFPYLSGRHEETTELWTLPVHFLFQ</sequence>
<name>A0AAV4FIP0_9GAST</name>
<dbReference type="InterPro" id="IPR013057">
    <property type="entry name" value="AA_transpt_TM"/>
</dbReference>